<keyword evidence="5" id="KW-0217">Developmental protein</keyword>
<keyword evidence="19" id="KW-1185">Reference proteome</keyword>
<reference evidence="20" key="1">
    <citation type="submission" date="2025-08" db="UniProtKB">
        <authorList>
            <consortium name="RefSeq"/>
        </authorList>
    </citation>
    <scope>IDENTIFICATION</scope>
    <source>
        <tissue evidence="20">Gonads</tissue>
    </source>
</reference>
<dbReference type="Pfam" id="PF00786">
    <property type="entry name" value="PBD"/>
    <property type="match status" value="1"/>
</dbReference>
<evidence type="ECO:0000256" key="4">
    <source>
        <dbReference type="ARBA" id="ARBA00012513"/>
    </source>
</evidence>
<evidence type="ECO:0000256" key="1">
    <source>
        <dbReference type="ARBA" id="ARBA00004489"/>
    </source>
</evidence>
<evidence type="ECO:0000256" key="13">
    <source>
        <dbReference type="ARBA" id="ARBA00047899"/>
    </source>
</evidence>
<feature type="domain" description="CRIB" evidence="18">
    <location>
        <begin position="64"/>
        <end position="77"/>
    </location>
</feature>
<dbReference type="GO" id="GO:0007411">
    <property type="term" value="P:axon guidance"/>
    <property type="evidence" value="ECO:0007669"/>
    <property type="project" value="UniProtKB-ARBA"/>
</dbReference>
<dbReference type="PANTHER" id="PTHR45832">
    <property type="entry name" value="SERINE/THREONINE-PROTEIN KINASE SAMKA-RELATED-RELATED"/>
    <property type="match status" value="1"/>
</dbReference>
<feature type="compositionally biased region" description="Basic and acidic residues" evidence="16">
    <location>
        <begin position="31"/>
        <end position="41"/>
    </location>
</feature>
<dbReference type="FunFam" id="3.90.810.10:FF:000005">
    <property type="entry name" value="Non-specific serine/threonine protein kinase"/>
    <property type="match status" value="1"/>
</dbReference>
<evidence type="ECO:0000256" key="12">
    <source>
        <dbReference type="ARBA" id="ARBA00023273"/>
    </source>
</evidence>
<dbReference type="InterPro" id="IPR017441">
    <property type="entry name" value="Protein_kinase_ATP_BS"/>
</dbReference>
<evidence type="ECO:0000256" key="2">
    <source>
        <dbReference type="ARBA" id="ARBA00004496"/>
    </source>
</evidence>
<dbReference type="Pfam" id="PF00069">
    <property type="entry name" value="Pkinase"/>
    <property type="match status" value="1"/>
</dbReference>
<accession>A0A6J2XEK3</accession>
<feature type="region of interest" description="Disordered" evidence="16">
    <location>
        <begin position="125"/>
        <end position="272"/>
    </location>
</feature>
<dbReference type="SUPFAM" id="SSF56112">
    <property type="entry name" value="Protein kinase-like (PK-like)"/>
    <property type="match status" value="1"/>
</dbReference>
<keyword evidence="7" id="KW-0723">Serine/threonine-protein kinase</keyword>
<dbReference type="FunFam" id="3.30.200.20:FF:000705">
    <property type="entry name" value="Non-specific serine/threonine protein kinase"/>
    <property type="match status" value="1"/>
</dbReference>
<feature type="domain" description="Protein kinase" evidence="17">
    <location>
        <begin position="292"/>
        <end position="543"/>
    </location>
</feature>
<evidence type="ECO:0000313" key="19">
    <source>
        <dbReference type="Proteomes" id="UP000504635"/>
    </source>
</evidence>
<proteinExistence type="inferred from homology"/>
<dbReference type="GO" id="GO:0004674">
    <property type="term" value="F:protein serine/threonine kinase activity"/>
    <property type="evidence" value="ECO:0007669"/>
    <property type="project" value="UniProtKB-KW"/>
</dbReference>
<dbReference type="PANTHER" id="PTHR45832:SF22">
    <property type="entry name" value="SERINE_THREONINE-PROTEIN KINASE SAMKA-RELATED"/>
    <property type="match status" value="1"/>
</dbReference>
<comment type="catalytic activity">
    <reaction evidence="13">
        <text>L-threonyl-[protein] + ATP = O-phospho-L-threonyl-[protein] + ADP + H(+)</text>
        <dbReference type="Rhea" id="RHEA:46608"/>
        <dbReference type="Rhea" id="RHEA-COMP:11060"/>
        <dbReference type="Rhea" id="RHEA-COMP:11605"/>
        <dbReference type="ChEBI" id="CHEBI:15378"/>
        <dbReference type="ChEBI" id="CHEBI:30013"/>
        <dbReference type="ChEBI" id="CHEBI:30616"/>
        <dbReference type="ChEBI" id="CHEBI:61977"/>
        <dbReference type="ChEBI" id="CHEBI:456216"/>
        <dbReference type="EC" id="2.7.11.1"/>
    </reaction>
</comment>
<protein>
    <recommendedName>
        <fullName evidence="4">non-specific serine/threonine protein kinase</fullName>
        <ecNumber evidence="4">2.7.11.1</ecNumber>
    </recommendedName>
</protein>
<keyword evidence="6" id="KW-0963">Cytoplasm</keyword>
<dbReference type="GO" id="GO:0005886">
    <property type="term" value="C:plasma membrane"/>
    <property type="evidence" value="ECO:0007669"/>
    <property type="project" value="UniProtKB-ARBA"/>
</dbReference>
<dbReference type="AlphaFoldDB" id="A0A6J2XEK3"/>
<keyword evidence="9 15" id="KW-0547">Nucleotide-binding</keyword>
<evidence type="ECO:0000259" key="17">
    <source>
        <dbReference type="PROSITE" id="PS50011"/>
    </source>
</evidence>
<dbReference type="FunCoup" id="A0A6J2XEK3">
    <property type="interactions" value="636"/>
</dbReference>
<dbReference type="OrthoDB" id="1022360at2759"/>
<dbReference type="EC" id="2.7.11.1" evidence="4"/>
<dbReference type="FunFam" id="1.10.510.10:FF:000011">
    <property type="entry name" value="Non-specific serine/threonine protein kinase"/>
    <property type="match status" value="1"/>
</dbReference>
<dbReference type="InterPro" id="IPR051931">
    <property type="entry name" value="PAK3-like"/>
</dbReference>
<dbReference type="GO" id="GO:0009791">
    <property type="term" value="P:post-embryonic development"/>
    <property type="evidence" value="ECO:0007669"/>
    <property type="project" value="UniProtKB-ARBA"/>
</dbReference>
<dbReference type="CTD" id="44039"/>
<dbReference type="PROSITE" id="PS00108">
    <property type="entry name" value="PROTEIN_KINASE_ST"/>
    <property type="match status" value="1"/>
</dbReference>
<evidence type="ECO:0000256" key="8">
    <source>
        <dbReference type="ARBA" id="ARBA00022679"/>
    </source>
</evidence>
<evidence type="ECO:0000256" key="3">
    <source>
        <dbReference type="ARBA" id="ARBA00008874"/>
    </source>
</evidence>
<dbReference type="InParanoid" id="A0A6J2XEK3"/>
<comment type="similarity">
    <text evidence="3">Belongs to the protein kinase superfamily. STE Ser/Thr protein kinase family. STE20 subfamily.</text>
</comment>
<dbReference type="InterPro" id="IPR036936">
    <property type="entry name" value="CRIB_dom_sf"/>
</dbReference>
<dbReference type="PROSITE" id="PS00107">
    <property type="entry name" value="PROTEIN_KINASE_ATP"/>
    <property type="match status" value="1"/>
</dbReference>
<keyword evidence="8" id="KW-0808">Transferase</keyword>
<feature type="compositionally biased region" description="Basic and acidic residues" evidence="16">
    <location>
        <begin position="192"/>
        <end position="209"/>
    </location>
</feature>
<dbReference type="Proteomes" id="UP000504635">
    <property type="component" value="Unplaced"/>
</dbReference>
<evidence type="ECO:0000256" key="15">
    <source>
        <dbReference type="PROSITE-ProRule" id="PRU10141"/>
    </source>
</evidence>
<evidence type="ECO:0000256" key="5">
    <source>
        <dbReference type="ARBA" id="ARBA00022473"/>
    </source>
</evidence>
<evidence type="ECO:0000256" key="7">
    <source>
        <dbReference type="ARBA" id="ARBA00022527"/>
    </source>
</evidence>
<dbReference type="InterPro" id="IPR011009">
    <property type="entry name" value="Kinase-like_dom_sf"/>
</dbReference>
<dbReference type="InterPro" id="IPR033923">
    <property type="entry name" value="PAK_BD"/>
</dbReference>
<dbReference type="InterPro" id="IPR008271">
    <property type="entry name" value="Ser/Thr_kinase_AS"/>
</dbReference>
<feature type="compositionally biased region" description="Polar residues" evidence="16">
    <location>
        <begin position="14"/>
        <end position="27"/>
    </location>
</feature>
<keyword evidence="10 20" id="KW-0418">Kinase</keyword>
<keyword evidence="11 15" id="KW-0067">ATP-binding</keyword>
<comment type="subcellular location">
    <subcellularLocation>
        <location evidence="1">Cell projection</location>
        <location evidence="1">Axon</location>
    </subcellularLocation>
    <subcellularLocation>
        <location evidence="2">Cytoplasm</location>
    </subcellularLocation>
</comment>
<feature type="compositionally biased region" description="Low complexity" evidence="16">
    <location>
        <begin position="211"/>
        <end position="245"/>
    </location>
</feature>
<dbReference type="KEGG" id="soy:115877577"/>
<dbReference type="SMART" id="SM00220">
    <property type="entry name" value="S_TKc"/>
    <property type="match status" value="1"/>
</dbReference>
<dbReference type="CDD" id="cd06647">
    <property type="entry name" value="STKc_PAK_I"/>
    <property type="match status" value="1"/>
</dbReference>
<evidence type="ECO:0000256" key="9">
    <source>
        <dbReference type="ARBA" id="ARBA00022741"/>
    </source>
</evidence>
<dbReference type="Gene3D" id="3.30.200.20">
    <property type="entry name" value="Phosphorylase Kinase, domain 1"/>
    <property type="match status" value="1"/>
</dbReference>
<dbReference type="GO" id="GO:0016477">
    <property type="term" value="P:cell migration"/>
    <property type="evidence" value="ECO:0007669"/>
    <property type="project" value="UniProtKB-ARBA"/>
</dbReference>
<dbReference type="GO" id="GO:0030054">
    <property type="term" value="C:cell junction"/>
    <property type="evidence" value="ECO:0007669"/>
    <property type="project" value="UniProtKB-ARBA"/>
</dbReference>
<dbReference type="Gene3D" id="1.10.510.10">
    <property type="entry name" value="Transferase(Phosphotransferase) domain 1"/>
    <property type="match status" value="1"/>
</dbReference>
<dbReference type="InterPro" id="IPR000095">
    <property type="entry name" value="CRIB_dom"/>
</dbReference>
<feature type="binding site" evidence="15">
    <location>
        <position position="321"/>
    </location>
    <ligand>
        <name>ATP</name>
        <dbReference type="ChEBI" id="CHEBI:30616"/>
    </ligand>
</feature>
<evidence type="ECO:0000256" key="6">
    <source>
        <dbReference type="ARBA" id="ARBA00022490"/>
    </source>
</evidence>
<comment type="catalytic activity">
    <reaction evidence="14">
        <text>L-seryl-[protein] + ATP = O-phospho-L-seryl-[protein] + ADP + H(+)</text>
        <dbReference type="Rhea" id="RHEA:17989"/>
        <dbReference type="Rhea" id="RHEA-COMP:9863"/>
        <dbReference type="Rhea" id="RHEA-COMP:11604"/>
        <dbReference type="ChEBI" id="CHEBI:15378"/>
        <dbReference type="ChEBI" id="CHEBI:29999"/>
        <dbReference type="ChEBI" id="CHEBI:30616"/>
        <dbReference type="ChEBI" id="CHEBI:83421"/>
        <dbReference type="ChEBI" id="CHEBI:456216"/>
        <dbReference type="EC" id="2.7.11.1"/>
    </reaction>
</comment>
<evidence type="ECO:0000259" key="18">
    <source>
        <dbReference type="PROSITE" id="PS50108"/>
    </source>
</evidence>
<evidence type="ECO:0000256" key="10">
    <source>
        <dbReference type="ARBA" id="ARBA00022777"/>
    </source>
</evidence>
<dbReference type="CDD" id="cd01093">
    <property type="entry name" value="CRIB_PAK_like"/>
    <property type="match status" value="1"/>
</dbReference>
<dbReference type="GO" id="GO:0048598">
    <property type="term" value="P:embryonic morphogenesis"/>
    <property type="evidence" value="ECO:0007669"/>
    <property type="project" value="UniProtKB-ARBA"/>
</dbReference>
<name>A0A6J2XEK3_SITOR</name>
<dbReference type="GO" id="GO:0030424">
    <property type="term" value="C:axon"/>
    <property type="evidence" value="ECO:0007669"/>
    <property type="project" value="UniProtKB-SubCell"/>
</dbReference>
<gene>
    <name evidence="20" type="primary">LOC115877577</name>
</gene>
<dbReference type="GO" id="GO:0034329">
    <property type="term" value="P:cell junction assembly"/>
    <property type="evidence" value="ECO:0007669"/>
    <property type="project" value="UniProtKB-ARBA"/>
</dbReference>
<dbReference type="SMART" id="SM00285">
    <property type="entry name" value="PBD"/>
    <property type="match status" value="1"/>
</dbReference>
<dbReference type="GO" id="GO:0005524">
    <property type="term" value="F:ATP binding"/>
    <property type="evidence" value="ECO:0007669"/>
    <property type="project" value="UniProtKB-UniRule"/>
</dbReference>
<feature type="compositionally biased region" description="Low complexity" evidence="16">
    <location>
        <begin position="139"/>
        <end position="160"/>
    </location>
</feature>
<evidence type="ECO:0000256" key="14">
    <source>
        <dbReference type="ARBA" id="ARBA00048679"/>
    </source>
</evidence>
<evidence type="ECO:0000313" key="20">
    <source>
        <dbReference type="RefSeq" id="XP_030749682.1"/>
    </source>
</evidence>
<feature type="region of interest" description="Disordered" evidence="16">
    <location>
        <begin position="1"/>
        <end position="47"/>
    </location>
</feature>
<sequence>MSDDEKPPAPPVRLTSNRGTDFVNTISVDRPLPKEPEEADRKKKTIKAKKASTLLKYSSDKPNISYPTNFEHTVHVGFDPVSGEFTGMPEAWSRLLLNSNISKQEQKNNPQAVLDVLNWYDNSSKEPPNTKYMTKATPTTHSGSSLSHVSSSSPSSTTPTDIEGGPQSYHSPAHAPSSEIEDEAPPPPIASRPERTKSIYTKPIEEDKPANVNSTSPSPYSPSHTNTSATPSTTANSNSAGSGATVLDKNKNPAGPEMSRAASEKRKKKMSDEEILEKLRSIVSVGDPNRKYTKLDKIGQGASGTVYTAIETSTGMEVAIKQMNLSQQPKKELIINEILVMRENKHSNVVNYLDSYLVNEELWVVMEYLPGGSLTDVVTETCMDEGQIAAVCREVLQALDFLHSNQVIHRDIKSDNILLGLDGSVKLTDFGFCAQISPEQSKRTTMVGTPYWMAPEVVTRKQYGPKVDVWSLGIMAIEMIEGEPPYLNENPLRALYLIATNGKPDIKEKEKLSAVFQDFLDQCLAVEVDKRASARDLLKHQFLKLARPLASLTPLILAAKDAAKQH</sequence>
<dbReference type="RefSeq" id="XP_030749682.1">
    <property type="nucleotide sequence ID" value="XM_030893822.1"/>
</dbReference>
<dbReference type="GO" id="GO:0005829">
    <property type="term" value="C:cytosol"/>
    <property type="evidence" value="ECO:0007669"/>
    <property type="project" value="UniProtKB-ARBA"/>
</dbReference>
<organism evidence="19 20">
    <name type="scientific">Sitophilus oryzae</name>
    <name type="common">Rice weevil</name>
    <name type="synonym">Curculio oryzae</name>
    <dbReference type="NCBI Taxonomy" id="7048"/>
    <lineage>
        <taxon>Eukaryota</taxon>
        <taxon>Metazoa</taxon>
        <taxon>Ecdysozoa</taxon>
        <taxon>Arthropoda</taxon>
        <taxon>Hexapoda</taxon>
        <taxon>Insecta</taxon>
        <taxon>Pterygota</taxon>
        <taxon>Neoptera</taxon>
        <taxon>Endopterygota</taxon>
        <taxon>Coleoptera</taxon>
        <taxon>Polyphaga</taxon>
        <taxon>Cucujiformia</taxon>
        <taxon>Curculionidae</taxon>
        <taxon>Dryophthorinae</taxon>
        <taxon>Sitophilus</taxon>
    </lineage>
</organism>
<evidence type="ECO:0000256" key="16">
    <source>
        <dbReference type="SAM" id="MobiDB-lite"/>
    </source>
</evidence>
<dbReference type="GeneID" id="115877577"/>
<keyword evidence="12" id="KW-0966">Cell projection</keyword>
<dbReference type="GO" id="GO:0009887">
    <property type="term" value="P:animal organ morphogenesis"/>
    <property type="evidence" value="ECO:0007669"/>
    <property type="project" value="UniProtKB-ARBA"/>
</dbReference>
<evidence type="ECO:0000256" key="11">
    <source>
        <dbReference type="ARBA" id="ARBA00022840"/>
    </source>
</evidence>
<dbReference type="Gene3D" id="3.90.810.10">
    <property type="entry name" value="CRIB domain"/>
    <property type="match status" value="1"/>
</dbReference>
<dbReference type="PROSITE" id="PS50011">
    <property type="entry name" value="PROTEIN_KINASE_DOM"/>
    <property type="match status" value="1"/>
</dbReference>
<dbReference type="InterPro" id="IPR000719">
    <property type="entry name" value="Prot_kinase_dom"/>
</dbReference>
<dbReference type="PROSITE" id="PS50108">
    <property type="entry name" value="CRIB"/>
    <property type="match status" value="1"/>
</dbReference>